<dbReference type="Gene3D" id="3.20.20.300">
    <property type="entry name" value="Glycoside hydrolase, family 3, N-terminal domain"/>
    <property type="match status" value="1"/>
</dbReference>
<evidence type="ECO:0000256" key="3">
    <source>
        <dbReference type="ARBA" id="ARBA00023295"/>
    </source>
</evidence>
<dbReference type="PRINTS" id="PR00133">
    <property type="entry name" value="GLHYDRLASE3"/>
</dbReference>
<evidence type="ECO:0000313" key="6">
    <source>
        <dbReference type="Proteomes" id="UP001597425"/>
    </source>
</evidence>
<comment type="caution">
    <text evidence="5">The sequence shown here is derived from an EMBL/GenBank/DDBJ whole genome shotgun (WGS) entry which is preliminary data.</text>
</comment>
<sequence length="632" mass="67966">MIRSLPRHLIYPPVLLVILLSVSACSGGGGPAPQELSLREKVAQKIMLDIRYYCDDRDGPPNGECRRPVTELPRDLRQLIADTGLGGVVLFADNLVDSAQIVRLNRDLQAAAAQSRLGTPLLIAVDQEGGRVTRLPRAESVAFAGNMAIGATYPDHGDRYARSTAAAMARQLKVLGFNVNFAPTLDVNSNPDNPVINVRSYSEDPQVVGELGVASVDAFQAEKIAATVKHFPGHGDTSVDSHTGLPRVERSREAAGAVDLLPFARVFAEAAPALTMTAHIQYPALDDTRVRTAEGEQIPAPATLSRAILTDLLRGDYGYRGVVATDALDMAGISNYFSPTDAVVKTFAAGADIAVMPIKIRYPHQLRNLEVLIDRVAEAVERGELSVAELDTSAARIEKLKRQYVDRDWIARGARDNIRLAGETMADSRDAELAGALAGAALSPIFPVEPGTLPVVDRSTGRIQVLAPSAEVGQAFRLALSQVTESPVEILHPRNAAATLADSSADVLLVASIVPRESAVERGGMDDLAGLRQRRLDSDALYEIYRDSLRLARERGRKTVFVSMRSPYEAAQFRGMADLQIASYDYKAYIDKDGGLHGPIYEAIARALTSAEPPPGILPVTVEAGIRRAGLP</sequence>
<dbReference type="InterPro" id="IPR036881">
    <property type="entry name" value="Glyco_hydro_3_C_sf"/>
</dbReference>
<dbReference type="PANTHER" id="PTHR30480">
    <property type="entry name" value="BETA-HEXOSAMINIDASE-RELATED"/>
    <property type="match status" value="1"/>
</dbReference>
<comment type="similarity">
    <text evidence="1">Belongs to the glycosyl hydrolase 3 family.</text>
</comment>
<keyword evidence="2 5" id="KW-0378">Hydrolase</keyword>
<dbReference type="PROSITE" id="PS51257">
    <property type="entry name" value="PROKAR_LIPOPROTEIN"/>
    <property type="match status" value="1"/>
</dbReference>
<name>A0ABW5EI59_9GAMM</name>
<keyword evidence="3" id="KW-0326">Glycosidase</keyword>
<dbReference type="InterPro" id="IPR036962">
    <property type="entry name" value="Glyco_hydro_3_N_sf"/>
</dbReference>
<keyword evidence="6" id="KW-1185">Reference proteome</keyword>
<dbReference type="InterPro" id="IPR001764">
    <property type="entry name" value="Glyco_hydro_3_N"/>
</dbReference>
<protein>
    <submittedName>
        <fullName evidence="5">Glycoside hydrolase family 3 N-terminal domain-containing protein</fullName>
    </submittedName>
</protein>
<dbReference type="Proteomes" id="UP001597425">
    <property type="component" value="Unassembled WGS sequence"/>
</dbReference>
<accession>A0ABW5EI59</accession>
<feature type="domain" description="Glycoside hydrolase family 3 N-terminal" evidence="4">
    <location>
        <begin position="38"/>
        <end position="399"/>
    </location>
</feature>
<gene>
    <name evidence="5" type="ORF">ACFSKX_16045</name>
</gene>
<evidence type="ECO:0000256" key="2">
    <source>
        <dbReference type="ARBA" id="ARBA00022801"/>
    </source>
</evidence>
<dbReference type="SUPFAM" id="SSF51445">
    <property type="entry name" value="(Trans)glycosidases"/>
    <property type="match status" value="1"/>
</dbReference>
<dbReference type="Pfam" id="PF00933">
    <property type="entry name" value="Glyco_hydro_3"/>
    <property type="match status" value="1"/>
</dbReference>
<dbReference type="RefSeq" id="WP_265722767.1">
    <property type="nucleotide sequence ID" value="NZ_JAPIVK010000028.1"/>
</dbReference>
<reference evidence="6" key="1">
    <citation type="journal article" date="2019" name="Int. J. Syst. Evol. Microbiol.">
        <title>The Global Catalogue of Microorganisms (GCM) 10K type strain sequencing project: providing services to taxonomists for standard genome sequencing and annotation.</title>
        <authorList>
            <consortium name="The Broad Institute Genomics Platform"/>
            <consortium name="The Broad Institute Genome Sequencing Center for Infectious Disease"/>
            <person name="Wu L."/>
            <person name="Ma J."/>
        </authorList>
    </citation>
    <scope>NUCLEOTIDE SEQUENCE [LARGE SCALE GENOMIC DNA]</scope>
    <source>
        <strain evidence="6">KCTC 12848</strain>
    </source>
</reference>
<dbReference type="InterPro" id="IPR017853">
    <property type="entry name" value="GH"/>
</dbReference>
<evidence type="ECO:0000259" key="4">
    <source>
        <dbReference type="Pfam" id="PF00933"/>
    </source>
</evidence>
<dbReference type="PANTHER" id="PTHR30480:SF16">
    <property type="entry name" value="GLYCOSIDE HYDROLASE FAMILY 3 DOMAIN PROTEIN"/>
    <property type="match status" value="1"/>
</dbReference>
<dbReference type="GO" id="GO:0016787">
    <property type="term" value="F:hydrolase activity"/>
    <property type="evidence" value="ECO:0007669"/>
    <property type="project" value="UniProtKB-KW"/>
</dbReference>
<evidence type="ECO:0000256" key="1">
    <source>
        <dbReference type="ARBA" id="ARBA00005336"/>
    </source>
</evidence>
<proteinExistence type="inferred from homology"/>
<organism evidence="5 6">
    <name type="scientific">Microbulbifer halophilus</name>
    <dbReference type="NCBI Taxonomy" id="453963"/>
    <lineage>
        <taxon>Bacteria</taxon>
        <taxon>Pseudomonadati</taxon>
        <taxon>Pseudomonadota</taxon>
        <taxon>Gammaproteobacteria</taxon>
        <taxon>Cellvibrionales</taxon>
        <taxon>Microbulbiferaceae</taxon>
        <taxon>Microbulbifer</taxon>
    </lineage>
</organism>
<dbReference type="Gene3D" id="3.40.50.1700">
    <property type="entry name" value="Glycoside hydrolase family 3 C-terminal domain"/>
    <property type="match status" value="1"/>
</dbReference>
<evidence type="ECO:0000313" key="5">
    <source>
        <dbReference type="EMBL" id="MFD2311943.1"/>
    </source>
</evidence>
<dbReference type="EMBL" id="JBHUJD010000025">
    <property type="protein sequence ID" value="MFD2311943.1"/>
    <property type="molecule type" value="Genomic_DNA"/>
</dbReference>
<dbReference type="InterPro" id="IPR050226">
    <property type="entry name" value="NagZ_Beta-hexosaminidase"/>
</dbReference>